<dbReference type="AlphaFoldDB" id="A0A927HDZ0"/>
<evidence type="ECO:0000313" key="2">
    <source>
        <dbReference type="EMBL" id="MBD3662799.1"/>
    </source>
</evidence>
<organism evidence="2 3">
    <name type="scientific">Sulfitobacter aestuariivivens</name>
    <dbReference type="NCBI Taxonomy" id="2766981"/>
    <lineage>
        <taxon>Bacteria</taxon>
        <taxon>Pseudomonadati</taxon>
        <taxon>Pseudomonadota</taxon>
        <taxon>Alphaproteobacteria</taxon>
        <taxon>Rhodobacterales</taxon>
        <taxon>Roseobacteraceae</taxon>
        <taxon>Sulfitobacter</taxon>
    </lineage>
</organism>
<feature type="transmembrane region" description="Helical" evidence="1">
    <location>
        <begin position="27"/>
        <end position="52"/>
    </location>
</feature>
<dbReference type="Proteomes" id="UP000635142">
    <property type="component" value="Unassembled WGS sequence"/>
</dbReference>
<comment type="caution">
    <text evidence="2">The sequence shown here is derived from an EMBL/GenBank/DDBJ whole genome shotgun (WGS) entry which is preliminary data.</text>
</comment>
<name>A0A927HDZ0_9RHOB</name>
<dbReference type="RefSeq" id="WP_191073800.1">
    <property type="nucleotide sequence ID" value="NZ_JACTAG010000001.1"/>
</dbReference>
<reference evidence="2" key="1">
    <citation type="submission" date="2020-08" db="EMBL/GenBank/DDBJ databases">
        <title>Sulfitobacter aestuariivivens sp. nov., isolated from a tidal flat.</title>
        <authorList>
            <person name="Park S."/>
            <person name="Yoon J.-H."/>
        </authorList>
    </citation>
    <scope>NUCLEOTIDE SEQUENCE</scope>
    <source>
        <strain evidence="2">TSTF-M16</strain>
    </source>
</reference>
<evidence type="ECO:0008006" key="4">
    <source>
        <dbReference type="Google" id="ProtNLM"/>
    </source>
</evidence>
<accession>A0A927HDZ0</accession>
<protein>
    <recommendedName>
        <fullName evidence="4">Histidinol phosphate aminotransferase</fullName>
    </recommendedName>
</protein>
<evidence type="ECO:0000313" key="3">
    <source>
        <dbReference type="Proteomes" id="UP000635142"/>
    </source>
</evidence>
<sequence>MRDTSDRPAAPNYTSACIVMFGVNLTWILMVIWAIWGLIAAAALGWGVNWLIRRIEQTRA</sequence>
<keyword evidence="1" id="KW-0472">Membrane</keyword>
<keyword evidence="3" id="KW-1185">Reference proteome</keyword>
<gene>
    <name evidence="2" type="ORF">H9Q16_02585</name>
</gene>
<dbReference type="EMBL" id="JACTAG010000001">
    <property type="protein sequence ID" value="MBD3662799.1"/>
    <property type="molecule type" value="Genomic_DNA"/>
</dbReference>
<evidence type="ECO:0000256" key="1">
    <source>
        <dbReference type="SAM" id="Phobius"/>
    </source>
</evidence>
<keyword evidence="1" id="KW-1133">Transmembrane helix</keyword>
<keyword evidence="1" id="KW-0812">Transmembrane</keyword>
<proteinExistence type="predicted"/>